<evidence type="ECO:0000256" key="3">
    <source>
        <dbReference type="ARBA" id="ARBA00023163"/>
    </source>
</evidence>
<evidence type="ECO:0000256" key="1">
    <source>
        <dbReference type="ARBA" id="ARBA00023015"/>
    </source>
</evidence>
<accession>A0A919R0A6</accession>
<evidence type="ECO:0000313" key="6">
    <source>
        <dbReference type="EMBL" id="GII77406.1"/>
    </source>
</evidence>
<dbReference type="InterPro" id="IPR036271">
    <property type="entry name" value="Tet_transcr_reg_TetR-rel_C_sf"/>
</dbReference>
<sequence>MAADKLTRETVIDAALALADQEGAGAVTIRRLAGRLGVTPMALYWHFTNKDELVAAMADHLLDRVTADLTPGDGWRRRLRVMVEALVGAMREHPCLPDLLAAVPEKRELESFRRATEVVLEVLTSAGFTLRESDYISMYLLHGAIGLVNNRPGRQATTPEEAEEYRRLLRLRMESLPPDRYPCMISYARTLCEPPDMAEYFDVGVNLLLGGVDALAERNVAGRAGQAGGDAAAAPR</sequence>
<dbReference type="PANTHER" id="PTHR30055">
    <property type="entry name" value="HTH-TYPE TRANSCRIPTIONAL REGULATOR RUTR"/>
    <property type="match status" value="1"/>
</dbReference>
<evidence type="ECO:0000256" key="4">
    <source>
        <dbReference type="PROSITE-ProRule" id="PRU00335"/>
    </source>
</evidence>
<evidence type="ECO:0000256" key="2">
    <source>
        <dbReference type="ARBA" id="ARBA00023125"/>
    </source>
</evidence>
<proteinExistence type="predicted"/>
<keyword evidence="3" id="KW-0804">Transcription</keyword>
<dbReference type="PROSITE" id="PS50977">
    <property type="entry name" value="HTH_TETR_2"/>
    <property type="match status" value="1"/>
</dbReference>
<comment type="caution">
    <text evidence="6">The sequence shown here is derived from an EMBL/GenBank/DDBJ whole genome shotgun (WGS) entry which is preliminary data.</text>
</comment>
<dbReference type="GO" id="GO:0003700">
    <property type="term" value="F:DNA-binding transcription factor activity"/>
    <property type="evidence" value="ECO:0007669"/>
    <property type="project" value="TreeGrafter"/>
</dbReference>
<dbReference type="InterPro" id="IPR009057">
    <property type="entry name" value="Homeodomain-like_sf"/>
</dbReference>
<evidence type="ECO:0000313" key="7">
    <source>
        <dbReference type="Proteomes" id="UP000655287"/>
    </source>
</evidence>
<keyword evidence="1" id="KW-0805">Transcription regulation</keyword>
<feature type="domain" description="HTH tetR-type" evidence="5">
    <location>
        <begin position="5"/>
        <end position="65"/>
    </location>
</feature>
<dbReference type="RefSeq" id="WP_203984285.1">
    <property type="nucleotide sequence ID" value="NZ_BOOU01000035.1"/>
</dbReference>
<organism evidence="6 7">
    <name type="scientific">Sphaerisporangium rufum</name>
    <dbReference type="NCBI Taxonomy" id="1381558"/>
    <lineage>
        <taxon>Bacteria</taxon>
        <taxon>Bacillati</taxon>
        <taxon>Actinomycetota</taxon>
        <taxon>Actinomycetes</taxon>
        <taxon>Streptosporangiales</taxon>
        <taxon>Streptosporangiaceae</taxon>
        <taxon>Sphaerisporangium</taxon>
    </lineage>
</organism>
<evidence type="ECO:0000259" key="5">
    <source>
        <dbReference type="PROSITE" id="PS50977"/>
    </source>
</evidence>
<dbReference type="PANTHER" id="PTHR30055:SF151">
    <property type="entry name" value="TRANSCRIPTIONAL REGULATORY PROTEIN"/>
    <property type="match status" value="1"/>
</dbReference>
<keyword evidence="7" id="KW-1185">Reference proteome</keyword>
<reference evidence="6" key="1">
    <citation type="submission" date="2021-01" db="EMBL/GenBank/DDBJ databases">
        <title>Whole genome shotgun sequence of Sphaerisporangium rufum NBRC 109079.</title>
        <authorList>
            <person name="Komaki H."/>
            <person name="Tamura T."/>
        </authorList>
    </citation>
    <scope>NUCLEOTIDE SEQUENCE</scope>
    <source>
        <strain evidence="6">NBRC 109079</strain>
    </source>
</reference>
<dbReference type="PRINTS" id="PR00455">
    <property type="entry name" value="HTHTETR"/>
</dbReference>
<gene>
    <name evidence="6" type="ORF">Sru01_23880</name>
</gene>
<dbReference type="AlphaFoldDB" id="A0A919R0A6"/>
<dbReference type="Proteomes" id="UP000655287">
    <property type="component" value="Unassembled WGS sequence"/>
</dbReference>
<keyword evidence="2 4" id="KW-0238">DNA-binding</keyword>
<dbReference type="InterPro" id="IPR001647">
    <property type="entry name" value="HTH_TetR"/>
</dbReference>
<protein>
    <submittedName>
        <fullName evidence="6">Transcriptional regulator, TetR family protein</fullName>
    </submittedName>
</protein>
<name>A0A919R0A6_9ACTN</name>
<dbReference type="EMBL" id="BOOU01000035">
    <property type="protein sequence ID" value="GII77406.1"/>
    <property type="molecule type" value="Genomic_DNA"/>
</dbReference>
<dbReference type="InterPro" id="IPR004111">
    <property type="entry name" value="Repressor_TetR_C"/>
</dbReference>
<dbReference type="Pfam" id="PF00440">
    <property type="entry name" value="TetR_N"/>
    <property type="match status" value="1"/>
</dbReference>
<dbReference type="GO" id="GO:0000976">
    <property type="term" value="F:transcription cis-regulatory region binding"/>
    <property type="evidence" value="ECO:0007669"/>
    <property type="project" value="TreeGrafter"/>
</dbReference>
<feature type="DNA-binding region" description="H-T-H motif" evidence="4">
    <location>
        <begin position="28"/>
        <end position="47"/>
    </location>
</feature>
<dbReference type="SUPFAM" id="SSF48498">
    <property type="entry name" value="Tetracyclin repressor-like, C-terminal domain"/>
    <property type="match status" value="1"/>
</dbReference>
<dbReference type="SUPFAM" id="SSF46689">
    <property type="entry name" value="Homeodomain-like"/>
    <property type="match status" value="1"/>
</dbReference>
<dbReference type="GO" id="GO:0045892">
    <property type="term" value="P:negative regulation of DNA-templated transcription"/>
    <property type="evidence" value="ECO:0007669"/>
    <property type="project" value="InterPro"/>
</dbReference>
<dbReference type="Pfam" id="PF02909">
    <property type="entry name" value="TetR_C_1"/>
    <property type="match status" value="1"/>
</dbReference>
<dbReference type="InterPro" id="IPR050109">
    <property type="entry name" value="HTH-type_TetR-like_transc_reg"/>
</dbReference>
<dbReference type="Gene3D" id="1.10.357.10">
    <property type="entry name" value="Tetracycline Repressor, domain 2"/>
    <property type="match status" value="1"/>
</dbReference>